<dbReference type="GO" id="GO:0046496">
    <property type="term" value="P:nicotinamide nucleotide metabolic process"/>
    <property type="evidence" value="ECO:0007669"/>
    <property type="project" value="UniProtKB-UniRule"/>
</dbReference>
<evidence type="ECO:0000259" key="20">
    <source>
        <dbReference type="PROSITE" id="PS51383"/>
    </source>
</evidence>
<organism evidence="22 23">
    <name type="scientific">Acidiphilium rubrum</name>
    <dbReference type="NCBI Taxonomy" id="526"/>
    <lineage>
        <taxon>Bacteria</taxon>
        <taxon>Pseudomonadati</taxon>
        <taxon>Pseudomonadota</taxon>
        <taxon>Alphaproteobacteria</taxon>
        <taxon>Acetobacterales</taxon>
        <taxon>Acidocellaceae</taxon>
        <taxon>Acidiphilium</taxon>
    </lineage>
</organism>
<comment type="similarity">
    <text evidence="17">Belongs to the NnrD/CARKD family.</text>
</comment>
<evidence type="ECO:0000256" key="3">
    <source>
        <dbReference type="ARBA" id="ARBA00006001"/>
    </source>
</evidence>
<comment type="caution">
    <text evidence="18">Lacks conserved residue(s) required for the propagation of feature annotation.</text>
</comment>
<feature type="binding site" evidence="17">
    <location>
        <position position="308"/>
    </location>
    <ligand>
        <name>(6S)-NADPHX</name>
        <dbReference type="ChEBI" id="CHEBI:64076"/>
    </ligand>
</feature>
<dbReference type="InterPro" id="IPR000631">
    <property type="entry name" value="CARKD"/>
</dbReference>
<keyword evidence="22" id="KW-0418">Kinase</keyword>
<keyword evidence="8 17" id="KW-0521">NADP</keyword>
<evidence type="ECO:0000256" key="15">
    <source>
        <dbReference type="ARBA" id="ARBA00048238"/>
    </source>
</evidence>
<dbReference type="NCBIfam" id="TIGR00196">
    <property type="entry name" value="yjeF_cterm"/>
    <property type="match status" value="1"/>
</dbReference>
<feature type="binding site" evidence="18">
    <location>
        <position position="57"/>
    </location>
    <ligand>
        <name>K(+)</name>
        <dbReference type="ChEBI" id="CHEBI:29103"/>
    </ligand>
</feature>
<comment type="catalytic activity">
    <reaction evidence="16 17 19">
        <text>(6S)-NADPHX + ADP = AMP + phosphate + NADPH + H(+)</text>
        <dbReference type="Rhea" id="RHEA:32235"/>
        <dbReference type="ChEBI" id="CHEBI:15378"/>
        <dbReference type="ChEBI" id="CHEBI:43474"/>
        <dbReference type="ChEBI" id="CHEBI:57783"/>
        <dbReference type="ChEBI" id="CHEBI:64076"/>
        <dbReference type="ChEBI" id="CHEBI:456215"/>
        <dbReference type="ChEBI" id="CHEBI:456216"/>
        <dbReference type="EC" id="4.2.1.136"/>
    </reaction>
</comment>
<dbReference type="GO" id="GO:0052856">
    <property type="term" value="F:NAD(P)HX epimerase activity"/>
    <property type="evidence" value="ECO:0007669"/>
    <property type="project" value="UniProtKB-UniRule"/>
</dbReference>
<dbReference type="Pfam" id="PF03853">
    <property type="entry name" value="YjeF_N"/>
    <property type="match status" value="1"/>
</dbReference>
<evidence type="ECO:0000256" key="1">
    <source>
        <dbReference type="ARBA" id="ARBA00000013"/>
    </source>
</evidence>
<gene>
    <name evidence="17" type="primary">nnrD</name>
    <name evidence="18" type="synonym">nnrE</name>
    <name evidence="22" type="ORF">SAMN05421828_108141</name>
</gene>
<comment type="similarity">
    <text evidence="4 19">In the C-terminal section; belongs to the NnrD/CARKD family.</text>
</comment>
<dbReference type="Gene3D" id="3.40.1190.20">
    <property type="match status" value="1"/>
</dbReference>
<evidence type="ECO:0000256" key="7">
    <source>
        <dbReference type="ARBA" id="ARBA00022840"/>
    </source>
</evidence>
<comment type="function">
    <text evidence="18">Catalyzes the epimerization of the S- and R-forms of NAD(P)HX, a damaged form of NAD(P)H that is a result of enzymatic or heat-dependent hydration. This is a prerequisite for the S-specific NAD(P)H-hydrate dehydratase to allow the repair of both epimers of NAD(P)HX.</text>
</comment>
<keyword evidence="10 17" id="KW-0520">NAD</keyword>
<evidence type="ECO:0000256" key="6">
    <source>
        <dbReference type="ARBA" id="ARBA00022741"/>
    </source>
</evidence>
<dbReference type="Gene3D" id="3.40.50.10260">
    <property type="entry name" value="YjeF N-terminal domain"/>
    <property type="match status" value="1"/>
</dbReference>
<dbReference type="EC" id="5.1.99.6" evidence="19"/>
<feature type="binding site" evidence="17">
    <location>
        <position position="243"/>
    </location>
    <ligand>
        <name>(6S)-NADPHX</name>
        <dbReference type="ChEBI" id="CHEBI:64076"/>
    </ligand>
</feature>
<dbReference type="PROSITE" id="PS51383">
    <property type="entry name" value="YJEF_C_3"/>
    <property type="match status" value="1"/>
</dbReference>
<accession>A0A8G2CKE2</accession>
<feature type="binding site" evidence="18">
    <location>
        <position position="145"/>
    </location>
    <ligand>
        <name>(6S)-NADPHX</name>
        <dbReference type="ChEBI" id="CHEBI:64076"/>
    </ligand>
</feature>
<dbReference type="RefSeq" id="WP_035230221.1">
    <property type="nucleotide sequence ID" value="NZ_FTNE01000008.1"/>
</dbReference>
<dbReference type="PANTHER" id="PTHR12592:SF0">
    <property type="entry name" value="ATP-DEPENDENT (S)-NAD(P)H-HYDRATE DEHYDRATASE"/>
    <property type="match status" value="1"/>
</dbReference>
<comment type="cofactor">
    <cofactor evidence="17">
        <name>Mg(2+)</name>
        <dbReference type="ChEBI" id="CHEBI:18420"/>
    </cofactor>
</comment>
<comment type="caution">
    <text evidence="22">The sequence shown here is derived from an EMBL/GenBank/DDBJ whole genome shotgun (WGS) entry which is preliminary data.</text>
</comment>
<dbReference type="PROSITE" id="PS51385">
    <property type="entry name" value="YJEF_N"/>
    <property type="match status" value="1"/>
</dbReference>
<evidence type="ECO:0000313" key="22">
    <source>
        <dbReference type="EMBL" id="SIQ73525.1"/>
    </source>
</evidence>
<dbReference type="AlphaFoldDB" id="A0A8G2CKE2"/>
<keyword evidence="11 18" id="KW-0413">Isomerase</keyword>
<keyword evidence="23" id="KW-1185">Reference proteome</keyword>
<keyword evidence="9 18" id="KW-0630">Potassium</keyword>
<reference evidence="22 23" key="1">
    <citation type="submission" date="2017-01" db="EMBL/GenBank/DDBJ databases">
        <authorList>
            <person name="Varghese N."/>
            <person name="Submissions S."/>
        </authorList>
    </citation>
    <scope>NUCLEOTIDE SEQUENCE [LARGE SCALE GENOMIC DNA]</scope>
    <source>
        <strain evidence="22 23">ATCC 35905</strain>
    </source>
</reference>
<dbReference type="GO" id="GO:0046872">
    <property type="term" value="F:metal ion binding"/>
    <property type="evidence" value="ECO:0007669"/>
    <property type="project" value="UniProtKB-UniRule"/>
</dbReference>
<keyword evidence="7 17" id="KW-0067">ATP-binding</keyword>
<feature type="domain" description="YjeF C-terminal" evidence="20">
    <location>
        <begin position="210"/>
        <end position="471"/>
    </location>
</feature>
<comment type="catalytic activity">
    <reaction evidence="15 17 19">
        <text>(6S)-NADHX + ADP = AMP + phosphate + NADH + H(+)</text>
        <dbReference type="Rhea" id="RHEA:32223"/>
        <dbReference type="ChEBI" id="CHEBI:15378"/>
        <dbReference type="ChEBI" id="CHEBI:43474"/>
        <dbReference type="ChEBI" id="CHEBI:57945"/>
        <dbReference type="ChEBI" id="CHEBI:64074"/>
        <dbReference type="ChEBI" id="CHEBI:456215"/>
        <dbReference type="ChEBI" id="CHEBI:456216"/>
        <dbReference type="EC" id="4.2.1.136"/>
    </reaction>
</comment>
<feature type="binding site" evidence="18">
    <location>
        <begin position="56"/>
        <end position="60"/>
    </location>
    <ligand>
        <name>(6S)-NADPHX</name>
        <dbReference type="ChEBI" id="CHEBI:64076"/>
    </ligand>
</feature>
<feature type="binding site" evidence="17">
    <location>
        <position position="417"/>
    </location>
    <ligand>
        <name>(6S)-NADPHX</name>
        <dbReference type="ChEBI" id="CHEBI:64076"/>
    </ligand>
</feature>
<keyword evidence="22" id="KW-0808">Transferase</keyword>
<comment type="similarity">
    <text evidence="3 19">In the N-terminal section; belongs to the NnrE/AIBP family.</text>
</comment>
<evidence type="ECO:0000256" key="5">
    <source>
        <dbReference type="ARBA" id="ARBA00022723"/>
    </source>
</evidence>
<keyword evidence="12 17" id="KW-0456">Lyase</keyword>
<evidence type="ECO:0000256" key="4">
    <source>
        <dbReference type="ARBA" id="ARBA00009524"/>
    </source>
</evidence>
<keyword evidence="5 18" id="KW-0479">Metal-binding</keyword>
<evidence type="ECO:0000313" key="23">
    <source>
        <dbReference type="Proteomes" id="UP000186308"/>
    </source>
</evidence>
<evidence type="ECO:0000256" key="13">
    <source>
        <dbReference type="ARBA" id="ARBA00023268"/>
    </source>
</evidence>
<comment type="similarity">
    <text evidence="18">Belongs to the NnrE/AIBP family.</text>
</comment>
<evidence type="ECO:0000259" key="21">
    <source>
        <dbReference type="PROSITE" id="PS51385"/>
    </source>
</evidence>
<dbReference type="CDD" id="cd01171">
    <property type="entry name" value="YXKO-related"/>
    <property type="match status" value="1"/>
</dbReference>
<dbReference type="InterPro" id="IPR029056">
    <property type="entry name" value="Ribokinase-like"/>
</dbReference>
<feature type="binding site" evidence="18">
    <location>
        <begin position="120"/>
        <end position="126"/>
    </location>
    <ligand>
        <name>(6S)-NADPHX</name>
        <dbReference type="ChEBI" id="CHEBI:64076"/>
    </ligand>
</feature>
<dbReference type="GO" id="GO:0110051">
    <property type="term" value="P:metabolite repair"/>
    <property type="evidence" value="ECO:0007669"/>
    <property type="project" value="TreeGrafter"/>
</dbReference>
<name>A0A8G2CKE2_ACIRU</name>
<dbReference type="HAMAP" id="MF_01965">
    <property type="entry name" value="NADHX_dehydratase"/>
    <property type="match status" value="1"/>
</dbReference>
<feature type="domain" description="YjeF N-terminal" evidence="21">
    <location>
        <begin position="10"/>
        <end position="202"/>
    </location>
</feature>
<comment type="cofactor">
    <cofactor evidence="18 19">
        <name>K(+)</name>
        <dbReference type="ChEBI" id="CHEBI:29103"/>
    </cofactor>
    <text evidence="18 19">Binds 1 potassium ion per subunit.</text>
</comment>
<dbReference type="SUPFAM" id="SSF53613">
    <property type="entry name" value="Ribokinase-like"/>
    <property type="match status" value="1"/>
</dbReference>
<evidence type="ECO:0000256" key="10">
    <source>
        <dbReference type="ARBA" id="ARBA00023027"/>
    </source>
</evidence>
<dbReference type="InterPro" id="IPR036652">
    <property type="entry name" value="YjeF_N_dom_sf"/>
</dbReference>
<feature type="binding site" evidence="17">
    <location>
        <position position="416"/>
    </location>
    <ligand>
        <name>AMP</name>
        <dbReference type="ChEBI" id="CHEBI:456215"/>
    </ligand>
</feature>
<dbReference type="GO" id="GO:0005524">
    <property type="term" value="F:ATP binding"/>
    <property type="evidence" value="ECO:0007669"/>
    <property type="project" value="UniProtKB-UniRule"/>
</dbReference>
<dbReference type="NCBIfam" id="TIGR00197">
    <property type="entry name" value="yjeF_nterm"/>
    <property type="match status" value="1"/>
</dbReference>
<evidence type="ECO:0000256" key="12">
    <source>
        <dbReference type="ARBA" id="ARBA00023239"/>
    </source>
</evidence>
<evidence type="ECO:0000256" key="14">
    <source>
        <dbReference type="ARBA" id="ARBA00025153"/>
    </source>
</evidence>
<evidence type="ECO:0000256" key="8">
    <source>
        <dbReference type="ARBA" id="ARBA00022857"/>
    </source>
</evidence>
<sequence length="478" mass="48440">MEALFTPAEMTEIDHAAPAHGANVPALMENAGSAVARAIHRRYRPCRVLVLAGPGNNGGDGYVTARHLAARGWPVVVAPVGTPRPGSPAADAAARWRGPLVEPTIARVAAAALVIDAIFGAGLARAITPECAGLLAAARTLVAIDMPSGVDGATGALRGKAAQAALTITFVARKPGHLLLPGKAHCGIVLCADIGMPAGAVATITPTLWRNTPALWQLPVLAAAGHKFDRGHLTILAGPMSGAAILAANAARRAGVGLLSLATETSLTETSLTDTPLTGTAPGIMIRTDPIDTLLADHRRQVWLCGPGLGIDRAGPLLATLIAANRTILADADALTACADHPDRLHGVRVITPHEGEFSRVFPHLAGDKLSRARAAATITGAIVVLKGEDTVIAAPDGRAAINDNAPPSLATAGSGDTLSGIIAGLLTQGMPAFEAACAGVWLHGAAAHTHGPGLIAEDLAEALPAVLATLQATRNTT</sequence>
<evidence type="ECO:0000256" key="2">
    <source>
        <dbReference type="ARBA" id="ARBA00000909"/>
    </source>
</evidence>
<feature type="binding site" evidence="17">
    <location>
        <position position="354"/>
    </location>
    <ligand>
        <name>(6S)-NADPHX</name>
        <dbReference type="ChEBI" id="CHEBI:64076"/>
    </ligand>
</feature>
<dbReference type="GO" id="GO:0052855">
    <property type="term" value="F:ADP-dependent NAD(P)H-hydrate dehydratase activity"/>
    <property type="evidence" value="ECO:0007669"/>
    <property type="project" value="UniProtKB-UniRule"/>
</dbReference>
<comment type="function">
    <text evidence="14 19">Bifunctional enzyme that catalyzes the epimerization of the S- and R-forms of NAD(P)HX and the dehydration of the S-form of NAD(P)HX at the expense of ADP, which is converted to AMP. This allows the repair of both epimers of NAD(P)HX, a damaged form of NAD(P)H that is a result of enzymatic or heat-dependent hydration.</text>
</comment>
<evidence type="ECO:0000256" key="19">
    <source>
        <dbReference type="PIRNR" id="PIRNR017184"/>
    </source>
</evidence>
<dbReference type="PIRSF" id="PIRSF017184">
    <property type="entry name" value="Nnr"/>
    <property type="match status" value="1"/>
</dbReference>
<comment type="function">
    <text evidence="17">Catalyzes the dehydration of the S-form of NAD(P)HX at the expense of ADP, which is converted to AMP. Together with NAD(P)HX epimerase, which catalyzes the epimerization of the S- and R-forms, the enzyme allows the repair of both epimers of NAD(P)HX, a damaged form of NAD(P)H that is a result of enzymatic or heat-dependent hydration.</text>
</comment>
<dbReference type="InterPro" id="IPR004443">
    <property type="entry name" value="YjeF_N_dom"/>
</dbReference>
<dbReference type="Proteomes" id="UP000186308">
    <property type="component" value="Unassembled WGS sequence"/>
</dbReference>
<dbReference type="HAMAP" id="MF_01966">
    <property type="entry name" value="NADHX_epimerase"/>
    <property type="match status" value="1"/>
</dbReference>
<dbReference type="InterPro" id="IPR030677">
    <property type="entry name" value="Nnr"/>
</dbReference>
<evidence type="ECO:0000256" key="9">
    <source>
        <dbReference type="ARBA" id="ARBA00022958"/>
    </source>
</evidence>
<dbReference type="PROSITE" id="PS01050">
    <property type="entry name" value="YJEF_C_2"/>
    <property type="match status" value="1"/>
</dbReference>
<evidence type="ECO:0000256" key="17">
    <source>
        <dbReference type="HAMAP-Rule" id="MF_01965"/>
    </source>
</evidence>
<comment type="catalytic activity">
    <reaction evidence="1 18 19">
        <text>(6R)-NADHX = (6S)-NADHX</text>
        <dbReference type="Rhea" id="RHEA:32215"/>
        <dbReference type="ChEBI" id="CHEBI:64074"/>
        <dbReference type="ChEBI" id="CHEBI:64075"/>
        <dbReference type="EC" id="5.1.99.6"/>
    </reaction>
</comment>
<protein>
    <recommendedName>
        <fullName evidence="19">Bifunctional NAD(P)H-hydrate repair enzyme</fullName>
    </recommendedName>
    <alternativeName>
        <fullName evidence="19">Nicotinamide nucleotide repair protein</fullName>
    </alternativeName>
    <domain>
        <recommendedName>
            <fullName evidence="19">ADP-dependent (S)-NAD(P)H-hydrate dehydratase</fullName>
            <ecNumber evidence="19">4.2.1.136</ecNumber>
        </recommendedName>
        <alternativeName>
            <fullName evidence="19">ADP-dependent NAD(P)HX dehydratase</fullName>
        </alternativeName>
    </domain>
    <domain>
        <recommendedName>
            <fullName evidence="19">NAD(P)H-hydrate epimerase</fullName>
            <ecNumber evidence="19">5.1.99.6</ecNumber>
        </recommendedName>
    </domain>
</protein>
<evidence type="ECO:0000256" key="11">
    <source>
        <dbReference type="ARBA" id="ARBA00023235"/>
    </source>
</evidence>
<feature type="binding site" evidence="18">
    <location>
        <position position="116"/>
    </location>
    <ligand>
        <name>K(+)</name>
        <dbReference type="ChEBI" id="CHEBI:29103"/>
    </ligand>
</feature>
<comment type="subunit">
    <text evidence="17">Homotetramer.</text>
</comment>
<keyword evidence="13" id="KW-0511">Multifunctional enzyme</keyword>
<comment type="catalytic activity">
    <reaction evidence="2 18 19">
        <text>(6R)-NADPHX = (6S)-NADPHX</text>
        <dbReference type="Rhea" id="RHEA:32227"/>
        <dbReference type="ChEBI" id="CHEBI:64076"/>
        <dbReference type="ChEBI" id="CHEBI:64077"/>
        <dbReference type="EC" id="5.1.99.6"/>
    </reaction>
</comment>
<dbReference type="Pfam" id="PF01256">
    <property type="entry name" value="Carb_kinase"/>
    <property type="match status" value="1"/>
</dbReference>
<dbReference type="EMBL" id="FTNE01000008">
    <property type="protein sequence ID" value="SIQ73525.1"/>
    <property type="molecule type" value="Genomic_DNA"/>
</dbReference>
<dbReference type="SUPFAM" id="SSF64153">
    <property type="entry name" value="YjeF N-terminal domain-like"/>
    <property type="match status" value="1"/>
</dbReference>
<keyword evidence="6 17" id="KW-0547">Nucleotide-binding</keyword>
<feature type="binding site" evidence="17">
    <location>
        <begin position="387"/>
        <end position="391"/>
    </location>
    <ligand>
        <name>AMP</name>
        <dbReference type="ChEBI" id="CHEBI:456215"/>
    </ligand>
</feature>
<evidence type="ECO:0000256" key="16">
    <source>
        <dbReference type="ARBA" id="ARBA00049209"/>
    </source>
</evidence>
<dbReference type="InterPro" id="IPR017953">
    <property type="entry name" value="Carbohydrate_kinase_pred_CS"/>
</dbReference>
<dbReference type="EC" id="4.2.1.136" evidence="19"/>
<dbReference type="OrthoDB" id="9806925at2"/>
<dbReference type="GO" id="GO:0016301">
    <property type="term" value="F:kinase activity"/>
    <property type="evidence" value="ECO:0007669"/>
    <property type="project" value="UniProtKB-KW"/>
</dbReference>
<dbReference type="PANTHER" id="PTHR12592">
    <property type="entry name" value="ATP-DEPENDENT (S)-NAD(P)H-HYDRATE DEHYDRATASE FAMILY MEMBER"/>
    <property type="match status" value="1"/>
</dbReference>
<feature type="binding site" evidence="18">
    <location>
        <position position="148"/>
    </location>
    <ligand>
        <name>K(+)</name>
        <dbReference type="ChEBI" id="CHEBI:29103"/>
    </ligand>
</feature>
<proteinExistence type="inferred from homology"/>
<evidence type="ECO:0000256" key="18">
    <source>
        <dbReference type="HAMAP-Rule" id="MF_01966"/>
    </source>
</evidence>